<evidence type="ECO:0000259" key="3">
    <source>
        <dbReference type="PROSITE" id="PS51390"/>
    </source>
</evidence>
<feature type="domain" description="WAP" evidence="3">
    <location>
        <begin position="25"/>
        <end position="71"/>
    </location>
</feature>
<dbReference type="SUPFAM" id="SSF57256">
    <property type="entry name" value="Elafin-like"/>
    <property type="match status" value="2"/>
</dbReference>
<feature type="region of interest" description="Disordered" evidence="1">
    <location>
        <begin position="125"/>
        <end position="156"/>
    </location>
</feature>
<evidence type="ECO:0000313" key="4">
    <source>
        <dbReference type="Proteomes" id="UP000694925"/>
    </source>
</evidence>
<feature type="signal peptide" evidence="2">
    <location>
        <begin position="1"/>
        <end position="18"/>
    </location>
</feature>
<dbReference type="AlphaFoldDB" id="A0AAJ7N6M4"/>
<keyword evidence="4" id="KW-1185">Reference proteome</keyword>
<sequence length="156" mass="16652">MKLLVSMFVLASASIAAGQHRYEPFAEKPGSCPPPMPVQICTQSCFSDSQCLGIGKCCPTNCGGSVCAKPVTTRQTTAPEKPGNCPAVPKGRWVCSPTCTVDADCRGKLKCCINRCGAMACQPPELESEENAPDDSNSVARKPDRPRNPNDPLLYF</sequence>
<dbReference type="PANTHER" id="PTHR19441">
    <property type="entry name" value="WHEY ACDIC PROTEIN WAP"/>
    <property type="match status" value="1"/>
</dbReference>
<name>A0AAJ7N6M4_9HYME</name>
<dbReference type="KEGG" id="ccal:108625029"/>
<dbReference type="Gene3D" id="4.10.75.10">
    <property type="entry name" value="Elafin-like"/>
    <property type="match status" value="2"/>
</dbReference>
<dbReference type="PANTHER" id="PTHR19441:SF95">
    <property type="entry name" value="PERLWAPIN ISOFORM X1"/>
    <property type="match status" value="1"/>
</dbReference>
<reference evidence="5" key="1">
    <citation type="submission" date="2025-08" db="UniProtKB">
        <authorList>
            <consortium name="RefSeq"/>
        </authorList>
    </citation>
    <scope>IDENTIFICATION</scope>
    <source>
        <tissue evidence="5">Whole body</tissue>
    </source>
</reference>
<dbReference type="SMART" id="SM00217">
    <property type="entry name" value="WAP"/>
    <property type="match status" value="2"/>
</dbReference>
<evidence type="ECO:0000313" key="5">
    <source>
        <dbReference type="RefSeq" id="XP_017880212.1"/>
    </source>
</evidence>
<dbReference type="PROSITE" id="PS51390">
    <property type="entry name" value="WAP"/>
    <property type="match status" value="2"/>
</dbReference>
<accession>A0AAJ7N6M4</accession>
<dbReference type="Proteomes" id="UP000694925">
    <property type="component" value="Unplaced"/>
</dbReference>
<gene>
    <name evidence="5" type="primary">LOC108625029</name>
</gene>
<dbReference type="GO" id="GO:0005615">
    <property type="term" value="C:extracellular space"/>
    <property type="evidence" value="ECO:0007669"/>
    <property type="project" value="TreeGrafter"/>
</dbReference>
<organism evidence="4 5">
    <name type="scientific">Ceratina calcarata</name>
    <dbReference type="NCBI Taxonomy" id="156304"/>
    <lineage>
        <taxon>Eukaryota</taxon>
        <taxon>Metazoa</taxon>
        <taxon>Ecdysozoa</taxon>
        <taxon>Arthropoda</taxon>
        <taxon>Hexapoda</taxon>
        <taxon>Insecta</taxon>
        <taxon>Pterygota</taxon>
        <taxon>Neoptera</taxon>
        <taxon>Endopterygota</taxon>
        <taxon>Hymenoptera</taxon>
        <taxon>Apocrita</taxon>
        <taxon>Aculeata</taxon>
        <taxon>Apoidea</taxon>
        <taxon>Anthophila</taxon>
        <taxon>Apidae</taxon>
        <taxon>Ceratina</taxon>
        <taxon>Zadontomerus</taxon>
    </lineage>
</organism>
<dbReference type="RefSeq" id="XP_017880212.1">
    <property type="nucleotide sequence ID" value="XM_018024723.2"/>
</dbReference>
<evidence type="ECO:0000256" key="1">
    <source>
        <dbReference type="SAM" id="MobiDB-lite"/>
    </source>
</evidence>
<dbReference type="InterPro" id="IPR036645">
    <property type="entry name" value="Elafin-like_sf"/>
</dbReference>
<feature type="domain" description="WAP" evidence="3">
    <location>
        <begin position="78"/>
        <end position="125"/>
    </location>
</feature>
<proteinExistence type="predicted"/>
<protein>
    <submittedName>
        <fullName evidence="5">WAP four-disulfide core domain protein 2-like</fullName>
    </submittedName>
</protein>
<dbReference type="InterPro" id="IPR008197">
    <property type="entry name" value="WAP_dom"/>
</dbReference>
<dbReference type="GO" id="GO:0004867">
    <property type="term" value="F:serine-type endopeptidase inhibitor activity"/>
    <property type="evidence" value="ECO:0007669"/>
    <property type="project" value="TreeGrafter"/>
</dbReference>
<dbReference type="GeneID" id="108625029"/>
<keyword evidence="2" id="KW-0732">Signal</keyword>
<dbReference type="Pfam" id="PF00095">
    <property type="entry name" value="WAP"/>
    <property type="match status" value="2"/>
</dbReference>
<feature type="chain" id="PRO_5042562241" evidence="2">
    <location>
        <begin position="19"/>
        <end position="156"/>
    </location>
</feature>
<dbReference type="InterPro" id="IPR050514">
    <property type="entry name" value="WAP_four-disulfide_core"/>
</dbReference>
<evidence type="ECO:0000256" key="2">
    <source>
        <dbReference type="SAM" id="SignalP"/>
    </source>
</evidence>